<evidence type="ECO:0000259" key="8">
    <source>
        <dbReference type="Pfam" id="PF02096"/>
    </source>
</evidence>
<dbReference type="Proteomes" id="UP000241394">
    <property type="component" value="Chromosome LG14"/>
</dbReference>
<dbReference type="PANTHER" id="PTHR12428:SF34">
    <property type="entry name" value="MITOCHONDRIAL INNER MEMBRANE PROTEIN OXA1-LIKE"/>
    <property type="match status" value="1"/>
</dbReference>
<dbReference type="GO" id="GO:0032979">
    <property type="term" value="P:protein insertion into mitochondrial inner membrane from matrix"/>
    <property type="evidence" value="ECO:0007669"/>
    <property type="project" value="TreeGrafter"/>
</dbReference>
<dbReference type="OrthoDB" id="2148490at2759"/>
<feature type="region of interest" description="Disordered" evidence="7">
    <location>
        <begin position="379"/>
        <end position="405"/>
    </location>
</feature>
<evidence type="ECO:0000256" key="2">
    <source>
        <dbReference type="ARBA" id="ARBA00010583"/>
    </source>
</evidence>
<evidence type="ECO:0000256" key="7">
    <source>
        <dbReference type="SAM" id="MobiDB-lite"/>
    </source>
</evidence>
<accession>A0A2R6QN12</accession>
<dbReference type="NCBIfam" id="TIGR03592">
    <property type="entry name" value="yidC_oxa1_cterm"/>
    <property type="match status" value="1"/>
</dbReference>
<evidence type="ECO:0000313" key="9">
    <source>
        <dbReference type="EMBL" id="PSS11313.1"/>
    </source>
</evidence>
<keyword evidence="3 6" id="KW-0812">Transmembrane</keyword>
<dbReference type="FunCoup" id="A0A2R6QN12">
    <property type="interactions" value="4776"/>
</dbReference>
<evidence type="ECO:0000256" key="3">
    <source>
        <dbReference type="ARBA" id="ARBA00022692"/>
    </source>
</evidence>
<dbReference type="InParanoid" id="A0A2R6QN12"/>
<comment type="similarity">
    <text evidence="2">Belongs to the OXA1/ALB3/YidC (TC 2.A.9.2) family.</text>
</comment>
<dbReference type="Pfam" id="PF02096">
    <property type="entry name" value="60KD_IMP"/>
    <property type="match status" value="1"/>
</dbReference>
<comment type="caution">
    <text evidence="9">The sequence shown here is derived from an EMBL/GenBank/DDBJ whole genome shotgun (WGS) entry which is preliminary data.</text>
</comment>
<dbReference type="CDD" id="cd20069">
    <property type="entry name" value="5TM_Oxa1-like"/>
    <property type="match status" value="1"/>
</dbReference>
<comment type="subcellular location">
    <subcellularLocation>
        <location evidence="1 6">Membrane</location>
        <topology evidence="1 6">Multi-pass membrane protein</topology>
    </subcellularLocation>
</comment>
<evidence type="ECO:0000256" key="5">
    <source>
        <dbReference type="ARBA" id="ARBA00023136"/>
    </source>
</evidence>
<evidence type="ECO:0000256" key="4">
    <source>
        <dbReference type="ARBA" id="ARBA00022989"/>
    </source>
</evidence>
<dbReference type="EMBL" id="NKQK01000014">
    <property type="protein sequence ID" value="PSS11313.1"/>
    <property type="molecule type" value="Genomic_DNA"/>
</dbReference>
<dbReference type="STRING" id="1590841.A0A2R6QN12"/>
<organism evidence="9 10">
    <name type="scientific">Actinidia chinensis var. chinensis</name>
    <name type="common">Chinese soft-hair kiwi</name>
    <dbReference type="NCBI Taxonomy" id="1590841"/>
    <lineage>
        <taxon>Eukaryota</taxon>
        <taxon>Viridiplantae</taxon>
        <taxon>Streptophyta</taxon>
        <taxon>Embryophyta</taxon>
        <taxon>Tracheophyta</taxon>
        <taxon>Spermatophyta</taxon>
        <taxon>Magnoliopsida</taxon>
        <taxon>eudicotyledons</taxon>
        <taxon>Gunneridae</taxon>
        <taxon>Pentapetalae</taxon>
        <taxon>asterids</taxon>
        <taxon>Ericales</taxon>
        <taxon>Actinidiaceae</taxon>
        <taxon>Actinidia</taxon>
    </lineage>
</organism>
<dbReference type="Gramene" id="PSS11313">
    <property type="protein sequence ID" value="PSS11313"/>
    <property type="gene ID" value="CEY00_Acc15587"/>
</dbReference>
<dbReference type="GO" id="GO:0032977">
    <property type="term" value="F:membrane insertase activity"/>
    <property type="evidence" value="ECO:0007669"/>
    <property type="project" value="InterPro"/>
</dbReference>
<name>A0A2R6QN12_ACTCC</name>
<evidence type="ECO:0000256" key="6">
    <source>
        <dbReference type="RuleBase" id="RU003945"/>
    </source>
</evidence>
<dbReference type="AlphaFoldDB" id="A0A2R6QN12"/>
<dbReference type="PANTHER" id="PTHR12428">
    <property type="entry name" value="OXA1"/>
    <property type="match status" value="1"/>
</dbReference>
<evidence type="ECO:0000256" key="1">
    <source>
        <dbReference type="ARBA" id="ARBA00004141"/>
    </source>
</evidence>
<dbReference type="OMA" id="FSRGNRH"/>
<keyword evidence="4" id="KW-1133">Transmembrane helix</keyword>
<comment type="similarity">
    <text evidence="6">Belongs to the OXA1/ALB3/YidC family.</text>
</comment>
<dbReference type="InterPro" id="IPR028055">
    <property type="entry name" value="YidC/Oxa/ALB_C"/>
</dbReference>
<sequence>MAYRRSISARAILFARQRFSPSLSYIHRDDGRKQNEDRSISTFGSEINTSSGFGSSSYGQRSSQFFASSMTGSFFGRHMSTMVGEGAEKIEYMTDVAEVLADRTVEAVASAAPVVNEVAIAAADSAFPVAALQHLIDGVHSLTGFNWWASIVVTTLLIRGATVPLLINQLKSTTKLSLLRPHLEEIKQEMQDKGMDPKAVAEGQQRMQALFKEYGVTPFTPLKGLLFQGPVFISFFLAISNMVEKVPSFKCGGVYWFTDLTTPDSLYIFPVLTALSFLITVECNMQEGMEGNPAAKTMKNISRVFAAVTVPVTMSFPKALFCYWVTSNLFSLTYGLVLKAPGVKKFLGVPEITVAPPASTSEKPSLPFLETLKKFAAAQQAASSPVEPPKPAADQRIPSSSVISQRLRSLEKQVKGRKKNKKR</sequence>
<proteinExistence type="inferred from homology"/>
<protein>
    <submittedName>
        <fullName evidence="9">Mitochondrial inner membrane protein</fullName>
    </submittedName>
</protein>
<reference evidence="10" key="2">
    <citation type="journal article" date="2018" name="BMC Genomics">
        <title>A manually annotated Actinidia chinensis var. chinensis (kiwifruit) genome highlights the challenges associated with draft genomes and gene prediction in plants.</title>
        <authorList>
            <person name="Pilkington S.M."/>
            <person name="Crowhurst R."/>
            <person name="Hilario E."/>
            <person name="Nardozza S."/>
            <person name="Fraser L."/>
            <person name="Peng Y."/>
            <person name="Gunaseelan K."/>
            <person name="Simpson R."/>
            <person name="Tahir J."/>
            <person name="Deroles S.C."/>
            <person name="Templeton K."/>
            <person name="Luo Z."/>
            <person name="Davy M."/>
            <person name="Cheng C."/>
            <person name="McNeilage M."/>
            <person name="Scaglione D."/>
            <person name="Liu Y."/>
            <person name="Zhang Q."/>
            <person name="Datson P."/>
            <person name="De Silva N."/>
            <person name="Gardiner S.E."/>
            <person name="Bassett H."/>
            <person name="Chagne D."/>
            <person name="McCallum J."/>
            <person name="Dzierzon H."/>
            <person name="Deng C."/>
            <person name="Wang Y.Y."/>
            <person name="Barron L."/>
            <person name="Manako K."/>
            <person name="Bowen J."/>
            <person name="Foster T.M."/>
            <person name="Erridge Z.A."/>
            <person name="Tiffin H."/>
            <person name="Waite C.N."/>
            <person name="Davies K.M."/>
            <person name="Grierson E.P."/>
            <person name="Laing W.A."/>
            <person name="Kirk R."/>
            <person name="Chen X."/>
            <person name="Wood M."/>
            <person name="Montefiori M."/>
            <person name="Brummell D.A."/>
            <person name="Schwinn K.E."/>
            <person name="Catanach A."/>
            <person name="Fullerton C."/>
            <person name="Li D."/>
            <person name="Meiyalaghan S."/>
            <person name="Nieuwenhuizen N."/>
            <person name="Read N."/>
            <person name="Prakash R."/>
            <person name="Hunter D."/>
            <person name="Zhang H."/>
            <person name="McKenzie M."/>
            <person name="Knabel M."/>
            <person name="Harris A."/>
            <person name="Allan A.C."/>
            <person name="Gleave A."/>
            <person name="Chen A."/>
            <person name="Janssen B.J."/>
            <person name="Plunkett B."/>
            <person name="Ampomah-Dwamena C."/>
            <person name="Voogd C."/>
            <person name="Leif D."/>
            <person name="Lafferty D."/>
            <person name="Souleyre E.J.F."/>
            <person name="Varkonyi-Gasic E."/>
            <person name="Gambi F."/>
            <person name="Hanley J."/>
            <person name="Yao J.L."/>
            <person name="Cheung J."/>
            <person name="David K.M."/>
            <person name="Warren B."/>
            <person name="Marsh K."/>
            <person name="Snowden K.C."/>
            <person name="Lin-Wang K."/>
            <person name="Brian L."/>
            <person name="Martinez-Sanchez M."/>
            <person name="Wang M."/>
            <person name="Ileperuma N."/>
            <person name="Macnee N."/>
            <person name="Campin R."/>
            <person name="McAtee P."/>
            <person name="Drummond R.S.M."/>
            <person name="Espley R.V."/>
            <person name="Ireland H.S."/>
            <person name="Wu R."/>
            <person name="Atkinson R.G."/>
            <person name="Karunairetnam S."/>
            <person name="Bulley S."/>
            <person name="Chunkath S."/>
            <person name="Hanley Z."/>
            <person name="Storey R."/>
            <person name="Thrimawithana A.H."/>
            <person name="Thomson S."/>
            <person name="David C."/>
            <person name="Testolin R."/>
            <person name="Huang H."/>
            <person name="Hellens R.P."/>
            <person name="Schaffer R.J."/>
        </authorList>
    </citation>
    <scope>NUCLEOTIDE SEQUENCE [LARGE SCALE GENOMIC DNA]</scope>
    <source>
        <strain evidence="10">cv. Red5</strain>
    </source>
</reference>
<feature type="domain" description="Membrane insertase YidC/Oxa/ALB C-terminal" evidence="8">
    <location>
        <begin position="147"/>
        <end position="337"/>
    </location>
</feature>
<reference evidence="9 10" key="1">
    <citation type="submission" date="2017-07" db="EMBL/GenBank/DDBJ databases">
        <title>An improved, manually edited Actinidia chinensis var. chinensis (kiwifruit) genome highlights the challenges associated with draft genomes and gene prediction in plants.</title>
        <authorList>
            <person name="Pilkington S."/>
            <person name="Crowhurst R."/>
            <person name="Hilario E."/>
            <person name="Nardozza S."/>
            <person name="Fraser L."/>
            <person name="Peng Y."/>
            <person name="Gunaseelan K."/>
            <person name="Simpson R."/>
            <person name="Tahir J."/>
            <person name="Deroles S."/>
            <person name="Templeton K."/>
            <person name="Luo Z."/>
            <person name="Davy M."/>
            <person name="Cheng C."/>
            <person name="Mcneilage M."/>
            <person name="Scaglione D."/>
            <person name="Liu Y."/>
            <person name="Zhang Q."/>
            <person name="Datson P."/>
            <person name="De Silva N."/>
            <person name="Gardiner S."/>
            <person name="Bassett H."/>
            <person name="Chagne D."/>
            <person name="Mccallum J."/>
            <person name="Dzierzon H."/>
            <person name="Deng C."/>
            <person name="Wang Y.-Y."/>
            <person name="Barron N."/>
            <person name="Manako K."/>
            <person name="Bowen J."/>
            <person name="Foster T."/>
            <person name="Erridge Z."/>
            <person name="Tiffin H."/>
            <person name="Waite C."/>
            <person name="Davies K."/>
            <person name="Grierson E."/>
            <person name="Laing W."/>
            <person name="Kirk R."/>
            <person name="Chen X."/>
            <person name="Wood M."/>
            <person name="Montefiori M."/>
            <person name="Brummell D."/>
            <person name="Schwinn K."/>
            <person name="Catanach A."/>
            <person name="Fullerton C."/>
            <person name="Li D."/>
            <person name="Meiyalaghan S."/>
            <person name="Nieuwenhuizen N."/>
            <person name="Read N."/>
            <person name="Prakash R."/>
            <person name="Hunter D."/>
            <person name="Zhang H."/>
            <person name="Mckenzie M."/>
            <person name="Knabel M."/>
            <person name="Harris A."/>
            <person name="Allan A."/>
            <person name="Chen A."/>
            <person name="Janssen B."/>
            <person name="Plunkett B."/>
            <person name="Dwamena C."/>
            <person name="Voogd C."/>
            <person name="Leif D."/>
            <person name="Lafferty D."/>
            <person name="Souleyre E."/>
            <person name="Varkonyi-Gasic E."/>
            <person name="Gambi F."/>
            <person name="Hanley J."/>
            <person name="Yao J.-L."/>
            <person name="Cheung J."/>
            <person name="David K."/>
            <person name="Warren B."/>
            <person name="Marsh K."/>
            <person name="Snowden K."/>
            <person name="Lin-Wang K."/>
            <person name="Brian L."/>
            <person name="Martinez-Sanchez M."/>
            <person name="Wang M."/>
            <person name="Ileperuma N."/>
            <person name="Macnee N."/>
            <person name="Campin R."/>
            <person name="Mcatee P."/>
            <person name="Drummond R."/>
            <person name="Espley R."/>
            <person name="Ireland H."/>
            <person name="Wu R."/>
            <person name="Atkinson R."/>
            <person name="Karunairetnam S."/>
            <person name="Bulley S."/>
            <person name="Chunkath S."/>
            <person name="Hanley Z."/>
            <person name="Storey R."/>
            <person name="Thrimawithana A."/>
            <person name="Thomson S."/>
            <person name="David C."/>
            <person name="Testolin R."/>
        </authorList>
    </citation>
    <scope>NUCLEOTIDE SEQUENCE [LARGE SCALE GENOMIC DNA]</scope>
    <source>
        <strain evidence="10">cv. Red5</strain>
        <tissue evidence="9">Young leaf</tissue>
    </source>
</reference>
<dbReference type="InterPro" id="IPR001708">
    <property type="entry name" value="YidC/ALB3/OXA1/COX18"/>
</dbReference>
<gene>
    <name evidence="9" type="ORF">CEY00_Acc15587</name>
</gene>
<keyword evidence="10" id="KW-1185">Reference proteome</keyword>
<evidence type="ECO:0000313" key="10">
    <source>
        <dbReference type="Proteomes" id="UP000241394"/>
    </source>
</evidence>
<keyword evidence="5" id="KW-0472">Membrane</keyword>
<dbReference type="GO" id="GO:0005743">
    <property type="term" value="C:mitochondrial inner membrane"/>
    <property type="evidence" value="ECO:0007669"/>
    <property type="project" value="TreeGrafter"/>
</dbReference>